<evidence type="ECO:0000313" key="6">
    <source>
        <dbReference type="EMBL" id="EKF73606.1"/>
    </source>
</evidence>
<dbReference type="InterPro" id="IPR025723">
    <property type="entry name" value="ArsA/GET3_ATPase-like"/>
</dbReference>
<dbReference type="InterPro" id="IPR016300">
    <property type="entry name" value="ATPase_ArsA/GET3"/>
</dbReference>
<dbReference type="GO" id="GO:0015446">
    <property type="term" value="F:ATPase-coupled arsenite transmembrane transporter activity"/>
    <property type="evidence" value="ECO:0007669"/>
    <property type="project" value="UniProtKB-EC"/>
</dbReference>
<dbReference type="SMART" id="SM00382">
    <property type="entry name" value="AAA"/>
    <property type="match status" value="1"/>
</dbReference>
<dbReference type="AlphaFoldDB" id="L0W9H0"/>
<feature type="domain" description="AAA+ ATPase" evidence="5">
    <location>
        <begin position="13"/>
        <end position="267"/>
    </location>
</feature>
<dbReference type="EC" id="7.3.2.7" evidence="3"/>
<dbReference type="STRING" id="1177179.A11A3_12800"/>
<evidence type="ECO:0000256" key="2">
    <source>
        <dbReference type="ARBA" id="ARBA00052296"/>
    </source>
</evidence>
<comment type="caution">
    <text evidence="6">The sequence shown here is derived from an EMBL/GenBank/DDBJ whole genome shotgun (WGS) entry which is preliminary data.</text>
</comment>
<protein>
    <recommendedName>
        <fullName evidence="3">arsenite-transporting ATPase</fullName>
        <ecNumber evidence="3">7.3.2.7</ecNumber>
    </recommendedName>
</protein>
<dbReference type="Pfam" id="PF02374">
    <property type="entry name" value="ArsA_ATPase"/>
    <property type="match status" value="1"/>
</dbReference>
<comment type="similarity">
    <text evidence="1">Belongs to the arsA ATPase family.</text>
</comment>
<evidence type="ECO:0000256" key="4">
    <source>
        <dbReference type="SAM" id="MobiDB-lite"/>
    </source>
</evidence>
<feature type="region of interest" description="Disordered" evidence="4">
    <location>
        <begin position="191"/>
        <end position="211"/>
    </location>
</feature>
<dbReference type="GO" id="GO:0016887">
    <property type="term" value="F:ATP hydrolysis activity"/>
    <property type="evidence" value="ECO:0007669"/>
    <property type="project" value="InterPro"/>
</dbReference>
<evidence type="ECO:0000256" key="1">
    <source>
        <dbReference type="ARBA" id="ARBA00011040"/>
    </source>
</evidence>
<dbReference type="SUPFAM" id="SSF52540">
    <property type="entry name" value="P-loop containing nucleoside triphosphate hydrolases"/>
    <property type="match status" value="1"/>
</dbReference>
<dbReference type="EMBL" id="AMRJ01000022">
    <property type="protein sequence ID" value="EKF73606.1"/>
    <property type="molecule type" value="Genomic_DNA"/>
</dbReference>
<dbReference type="InterPro" id="IPR027417">
    <property type="entry name" value="P-loop_NTPase"/>
</dbReference>
<organism evidence="6 7">
    <name type="scientific">Alcanivorax hongdengensis A-11-3</name>
    <dbReference type="NCBI Taxonomy" id="1177179"/>
    <lineage>
        <taxon>Bacteria</taxon>
        <taxon>Pseudomonadati</taxon>
        <taxon>Pseudomonadota</taxon>
        <taxon>Gammaproteobacteria</taxon>
        <taxon>Oceanospirillales</taxon>
        <taxon>Alcanivoracaceae</taxon>
        <taxon>Alcanivorax</taxon>
    </lineage>
</organism>
<dbReference type="Proteomes" id="UP000010164">
    <property type="component" value="Unassembled WGS sequence"/>
</dbReference>
<evidence type="ECO:0000313" key="7">
    <source>
        <dbReference type="Proteomes" id="UP000010164"/>
    </source>
</evidence>
<dbReference type="GO" id="GO:0005524">
    <property type="term" value="F:ATP binding"/>
    <property type="evidence" value="ECO:0007669"/>
    <property type="project" value="InterPro"/>
</dbReference>
<dbReference type="eggNOG" id="COG0003">
    <property type="taxonomic scope" value="Bacteria"/>
</dbReference>
<evidence type="ECO:0000256" key="3">
    <source>
        <dbReference type="ARBA" id="ARBA00066752"/>
    </source>
</evidence>
<dbReference type="PATRIC" id="fig|1177179.3.peg.2546"/>
<proteinExistence type="inferred from homology"/>
<dbReference type="PANTHER" id="PTHR10803">
    <property type="entry name" value="ARSENICAL PUMP-DRIVING ATPASE ARSENITE-TRANSLOCATING ATPASE"/>
    <property type="match status" value="1"/>
</dbReference>
<reference evidence="6 7" key="1">
    <citation type="journal article" date="2012" name="J. Bacteriol.">
        <title>Genome Sequence of the Alkane-Degrading Bacterium Alcanivorax hongdengensis Type Strain A-11-3.</title>
        <authorList>
            <person name="Lai Q."/>
            <person name="Shao Z."/>
        </authorList>
    </citation>
    <scope>NUCLEOTIDE SEQUENCE [LARGE SCALE GENOMIC DNA]</scope>
    <source>
        <strain evidence="6 7">A-11-3</strain>
    </source>
</reference>
<keyword evidence="7" id="KW-1185">Reference proteome</keyword>
<dbReference type="InterPro" id="IPR003593">
    <property type="entry name" value="AAA+_ATPase"/>
</dbReference>
<comment type="catalytic activity">
    <reaction evidence="2">
        <text>arsenite(in) + ATP + H2O = arsenite(out) + ADP + phosphate + H(+)</text>
        <dbReference type="Rhea" id="RHEA:11348"/>
        <dbReference type="ChEBI" id="CHEBI:15377"/>
        <dbReference type="ChEBI" id="CHEBI:15378"/>
        <dbReference type="ChEBI" id="CHEBI:29242"/>
        <dbReference type="ChEBI" id="CHEBI:30616"/>
        <dbReference type="ChEBI" id="CHEBI:43474"/>
        <dbReference type="ChEBI" id="CHEBI:456216"/>
        <dbReference type="EC" id="7.3.2.7"/>
    </reaction>
</comment>
<dbReference type="PANTHER" id="PTHR10803:SF3">
    <property type="entry name" value="ATPASE GET3"/>
    <property type="match status" value="1"/>
</dbReference>
<sequence>MLLMLDIDALLLHKRLLMVGGKGGVGKTTSASALAVRAASLGRDVLLISTDPAHSLADAFERPIGGEAVQLAANLSALELDPEQEVDAYLDRVSAQMRRFAGPDQVHALEKQLRLNRQAPGAQEAALLERLAHLMEDGLLRHDLLIFDTAPTGHTLRLLSLPEVMAAWTDGLLRHNDRARKLGQVLNHLTPGKDLDSPLQDPGEHAGADLDPRSRELADTLLKRQRLFHRTRRLLCDSERSAFLFVLTAEKLPILETRRAVDALRENHIPVAGALVNRLLPDAADGDFLAKRRRQQDKYLAEIEQVLGKLPRRPVPLQEEDVQGLAALERFGEIIGGGKRV</sequence>
<accession>L0W9H0</accession>
<dbReference type="Gene3D" id="3.40.50.300">
    <property type="entry name" value="P-loop containing nucleotide triphosphate hydrolases"/>
    <property type="match status" value="1"/>
</dbReference>
<evidence type="ECO:0000259" key="5">
    <source>
        <dbReference type="SMART" id="SM00382"/>
    </source>
</evidence>
<name>L0W9H0_9GAMM</name>
<dbReference type="NCBIfam" id="TIGR00345">
    <property type="entry name" value="GET3_arsA_TRC40"/>
    <property type="match status" value="1"/>
</dbReference>
<dbReference type="CDD" id="cd02035">
    <property type="entry name" value="ArsA"/>
    <property type="match status" value="1"/>
</dbReference>
<gene>
    <name evidence="6" type="ORF">A11A3_12800</name>
</gene>